<name>A0ABR1RJM0_9PEZI</name>
<sequence>MQAKGYQNPGVFLLSRQENGMVPGEEKCLGAGGDEDKVVEEWEDGVCGECKDREQYKGAKFAEC</sequence>
<proteinExistence type="predicted"/>
<accession>A0ABR1RJM0</accession>
<dbReference type="Proteomes" id="UP001396898">
    <property type="component" value="Unassembled WGS sequence"/>
</dbReference>
<evidence type="ECO:0000313" key="2">
    <source>
        <dbReference type="Proteomes" id="UP001396898"/>
    </source>
</evidence>
<dbReference type="EMBL" id="JAQQWI010000013">
    <property type="protein sequence ID" value="KAK8013480.1"/>
    <property type="molecule type" value="Genomic_DNA"/>
</dbReference>
<comment type="caution">
    <text evidence="1">The sequence shown here is derived from an EMBL/GenBank/DDBJ whole genome shotgun (WGS) entry which is preliminary data.</text>
</comment>
<protein>
    <submittedName>
        <fullName evidence="1">Uncharacterized protein</fullName>
    </submittedName>
</protein>
<gene>
    <name evidence="1" type="ORF">PG991_009073</name>
</gene>
<organism evidence="1 2">
    <name type="scientific">Apiospora marii</name>
    <dbReference type="NCBI Taxonomy" id="335849"/>
    <lineage>
        <taxon>Eukaryota</taxon>
        <taxon>Fungi</taxon>
        <taxon>Dikarya</taxon>
        <taxon>Ascomycota</taxon>
        <taxon>Pezizomycotina</taxon>
        <taxon>Sordariomycetes</taxon>
        <taxon>Xylariomycetidae</taxon>
        <taxon>Amphisphaeriales</taxon>
        <taxon>Apiosporaceae</taxon>
        <taxon>Apiospora</taxon>
    </lineage>
</organism>
<reference evidence="1 2" key="1">
    <citation type="submission" date="2023-01" db="EMBL/GenBank/DDBJ databases">
        <title>Analysis of 21 Apiospora genomes using comparative genomics revels a genus with tremendous synthesis potential of carbohydrate active enzymes and secondary metabolites.</title>
        <authorList>
            <person name="Sorensen T."/>
        </authorList>
    </citation>
    <scope>NUCLEOTIDE SEQUENCE [LARGE SCALE GENOMIC DNA]</scope>
    <source>
        <strain evidence="1 2">CBS 20057</strain>
    </source>
</reference>
<evidence type="ECO:0000313" key="1">
    <source>
        <dbReference type="EMBL" id="KAK8013480.1"/>
    </source>
</evidence>
<keyword evidence="2" id="KW-1185">Reference proteome</keyword>